<feature type="region of interest" description="Disordered" evidence="1">
    <location>
        <begin position="18"/>
        <end position="47"/>
    </location>
</feature>
<evidence type="ECO:0000313" key="2">
    <source>
        <dbReference type="EMBL" id="KAJ3114607.1"/>
    </source>
</evidence>
<comment type="caution">
    <text evidence="2">The sequence shown here is derived from an EMBL/GenBank/DDBJ whole genome shotgun (WGS) entry which is preliminary data.</text>
</comment>
<reference evidence="2" key="1">
    <citation type="submission" date="2020-05" db="EMBL/GenBank/DDBJ databases">
        <title>Phylogenomic resolution of chytrid fungi.</title>
        <authorList>
            <person name="Stajich J.E."/>
            <person name="Amses K."/>
            <person name="Simmons R."/>
            <person name="Seto K."/>
            <person name="Myers J."/>
            <person name="Bonds A."/>
            <person name="Quandt C.A."/>
            <person name="Barry K."/>
            <person name="Liu P."/>
            <person name="Grigoriev I."/>
            <person name="Longcore J.E."/>
            <person name="James T.Y."/>
        </authorList>
    </citation>
    <scope>NUCLEOTIDE SEQUENCE</scope>
    <source>
        <strain evidence="2">JEL0513</strain>
    </source>
</reference>
<feature type="compositionally biased region" description="Basic and acidic residues" evidence="1">
    <location>
        <begin position="33"/>
        <end position="47"/>
    </location>
</feature>
<dbReference type="Proteomes" id="UP001211907">
    <property type="component" value="Unassembled WGS sequence"/>
</dbReference>
<evidence type="ECO:0000256" key="1">
    <source>
        <dbReference type="SAM" id="MobiDB-lite"/>
    </source>
</evidence>
<dbReference type="EMBL" id="JADGJH010001352">
    <property type="protein sequence ID" value="KAJ3114607.1"/>
    <property type="molecule type" value="Genomic_DNA"/>
</dbReference>
<dbReference type="AlphaFoldDB" id="A0AAD5T2K7"/>
<organism evidence="2 3">
    <name type="scientific">Physocladia obscura</name>
    <dbReference type="NCBI Taxonomy" id="109957"/>
    <lineage>
        <taxon>Eukaryota</taxon>
        <taxon>Fungi</taxon>
        <taxon>Fungi incertae sedis</taxon>
        <taxon>Chytridiomycota</taxon>
        <taxon>Chytridiomycota incertae sedis</taxon>
        <taxon>Chytridiomycetes</taxon>
        <taxon>Chytridiales</taxon>
        <taxon>Chytriomycetaceae</taxon>
        <taxon>Physocladia</taxon>
    </lineage>
</organism>
<proteinExistence type="predicted"/>
<protein>
    <submittedName>
        <fullName evidence="2">Uncharacterized protein</fullName>
    </submittedName>
</protein>
<gene>
    <name evidence="2" type="ORF">HK100_001608</name>
</gene>
<keyword evidence="3" id="KW-1185">Reference proteome</keyword>
<evidence type="ECO:0000313" key="3">
    <source>
        <dbReference type="Proteomes" id="UP001211907"/>
    </source>
</evidence>
<sequence>MFGNKADKRQANWERISAVAADKTARGSPSRSVAERNETIGTNPHRDANYARITTIADKKSLVGSSTHGVIFAEPVQIQPQNLQQNLQQNALLQPQHSRSQESPPAYSLIEENLIQSLDEPRSTSQKN</sequence>
<name>A0AAD5T2K7_9FUNG</name>
<accession>A0AAD5T2K7</accession>